<dbReference type="InterPro" id="IPR011009">
    <property type="entry name" value="Kinase-like_dom_sf"/>
</dbReference>
<feature type="region of interest" description="Disordered" evidence="1">
    <location>
        <begin position="166"/>
        <end position="195"/>
    </location>
</feature>
<dbReference type="SUPFAM" id="SSF56112">
    <property type="entry name" value="Protein kinase-like (PK-like)"/>
    <property type="match status" value="1"/>
</dbReference>
<dbReference type="PROSITE" id="PS50011">
    <property type="entry name" value="PROTEIN_KINASE_DOM"/>
    <property type="match status" value="1"/>
</dbReference>
<reference evidence="3 4" key="1">
    <citation type="submission" date="2024-02" db="EMBL/GenBank/DDBJ databases">
        <title>De novo assembly and annotation of 12 fungi associated with fruit tree decline syndrome in Ontario, Canada.</title>
        <authorList>
            <person name="Sulman M."/>
            <person name="Ellouze W."/>
            <person name="Ilyukhin E."/>
        </authorList>
    </citation>
    <scope>NUCLEOTIDE SEQUENCE [LARGE SCALE GENOMIC DNA]</scope>
    <source>
        <strain evidence="3 4">M11/M66-122</strain>
    </source>
</reference>
<dbReference type="Gene3D" id="1.10.510.10">
    <property type="entry name" value="Transferase(Phosphotransferase) domain 1"/>
    <property type="match status" value="1"/>
</dbReference>
<accession>A0AAN9UP93</accession>
<dbReference type="EMBL" id="JAKJXP020000049">
    <property type="protein sequence ID" value="KAK7751511.1"/>
    <property type="molecule type" value="Genomic_DNA"/>
</dbReference>
<name>A0AAN9UP93_9PEZI</name>
<comment type="caution">
    <text evidence="3">The sequence shown here is derived from an EMBL/GenBank/DDBJ whole genome shotgun (WGS) entry which is preliminary data.</text>
</comment>
<organism evidence="3 4">
    <name type="scientific">Diatrype stigma</name>
    <dbReference type="NCBI Taxonomy" id="117547"/>
    <lineage>
        <taxon>Eukaryota</taxon>
        <taxon>Fungi</taxon>
        <taxon>Dikarya</taxon>
        <taxon>Ascomycota</taxon>
        <taxon>Pezizomycotina</taxon>
        <taxon>Sordariomycetes</taxon>
        <taxon>Xylariomycetidae</taxon>
        <taxon>Xylariales</taxon>
        <taxon>Diatrypaceae</taxon>
        <taxon>Diatrype</taxon>
    </lineage>
</organism>
<dbReference type="InterPro" id="IPR000719">
    <property type="entry name" value="Prot_kinase_dom"/>
</dbReference>
<evidence type="ECO:0000256" key="1">
    <source>
        <dbReference type="SAM" id="MobiDB-lite"/>
    </source>
</evidence>
<gene>
    <name evidence="3" type="ORF">SLS62_006598</name>
</gene>
<dbReference type="Proteomes" id="UP001320420">
    <property type="component" value="Unassembled WGS sequence"/>
</dbReference>
<dbReference type="AlphaFoldDB" id="A0AAN9UP93"/>
<dbReference type="InterPro" id="IPR001245">
    <property type="entry name" value="Ser-Thr/Tyr_kinase_cat_dom"/>
</dbReference>
<feature type="compositionally biased region" description="Acidic residues" evidence="1">
    <location>
        <begin position="184"/>
        <end position="195"/>
    </location>
</feature>
<dbReference type="GO" id="GO:0005524">
    <property type="term" value="F:ATP binding"/>
    <property type="evidence" value="ECO:0007669"/>
    <property type="project" value="InterPro"/>
</dbReference>
<evidence type="ECO:0000313" key="3">
    <source>
        <dbReference type="EMBL" id="KAK7751511.1"/>
    </source>
</evidence>
<evidence type="ECO:0000259" key="2">
    <source>
        <dbReference type="PROSITE" id="PS50011"/>
    </source>
</evidence>
<keyword evidence="4" id="KW-1185">Reference proteome</keyword>
<dbReference type="GO" id="GO:0004672">
    <property type="term" value="F:protein kinase activity"/>
    <property type="evidence" value="ECO:0007669"/>
    <property type="project" value="InterPro"/>
</dbReference>
<sequence length="195" mass="22310">MALSPGLSCYYVNRRRVGKTFYYCPEQFTQDWDLLPGNEPDGDNVCDEPIAGNYGPATNVWHIGMTMYTLITRCLPPRPPQPEDIVVNHRVITTFGRPLNQFHNTERSLRTLVKRCLAYDPADRPSLRRLLHIVRPKVRNDKDPNDPNSESNEVVRAWVRHAIFNAPIPQEHNPDPDDPGLGILDDDPNDLDYVP</sequence>
<protein>
    <recommendedName>
        <fullName evidence="2">Protein kinase domain-containing protein</fullName>
    </recommendedName>
</protein>
<dbReference type="Pfam" id="PF07714">
    <property type="entry name" value="PK_Tyr_Ser-Thr"/>
    <property type="match status" value="1"/>
</dbReference>
<evidence type="ECO:0000313" key="4">
    <source>
        <dbReference type="Proteomes" id="UP001320420"/>
    </source>
</evidence>
<feature type="domain" description="Protein kinase" evidence="2">
    <location>
        <begin position="1"/>
        <end position="138"/>
    </location>
</feature>
<proteinExistence type="predicted"/>